<evidence type="ECO:0000256" key="4">
    <source>
        <dbReference type="ARBA" id="ARBA00023136"/>
    </source>
</evidence>
<dbReference type="PROSITE" id="PS51257">
    <property type="entry name" value="PROKAR_LIPOPROTEIN"/>
    <property type="match status" value="1"/>
</dbReference>
<dbReference type="InterPro" id="IPR000184">
    <property type="entry name" value="Bac_surfAg_D15"/>
</dbReference>
<dbReference type="GO" id="GO:0019867">
    <property type="term" value="C:outer membrane"/>
    <property type="evidence" value="ECO:0007669"/>
    <property type="project" value="InterPro"/>
</dbReference>
<gene>
    <name evidence="7" type="ORF">OM074_00660</name>
</gene>
<evidence type="ECO:0000256" key="2">
    <source>
        <dbReference type="ARBA" id="ARBA00022692"/>
    </source>
</evidence>
<accession>A0AAE3MAK6</accession>
<evidence type="ECO:0000259" key="6">
    <source>
        <dbReference type="Pfam" id="PF01103"/>
    </source>
</evidence>
<organism evidence="7 8">
    <name type="scientific">Plebeiibacterium marinum</name>
    <dbReference type="NCBI Taxonomy" id="2992111"/>
    <lineage>
        <taxon>Bacteria</taxon>
        <taxon>Pseudomonadati</taxon>
        <taxon>Bacteroidota</taxon>
        <taxon>Bacteroidia</taxon>
        <taxon>Marinilabiliales</taxon>
        <taxon>Marinilabiliaceae</taxon>
        <taxon>Plebeiibacterium</taxon>
    </lineage>
</organism>
<feature type="domain" description="Bacterial surface antigen (D15)" evidence="6">
    <location>
        <begin position="377"/>
        <end position="764"/>
    </location>
</feature>
<dbReference type="InterPro" id="IPR039910">
    <property type="entry name" value="D15-like"/>
</dbReference>
<comment type="subcellular location">
    <subcellularLocation>
        <location evidence="1">Membrane</location>
    </subcellularLocation>
</comment>
<keyword evidence="3" id="KW-0732">Signal</keyword>
<dbReference type="PANTHER" id="PTHR12815">
    <property type="entry name" value="SORTING AND ASSEMBLY MACHINERY SAMM50 PROTEIN FAMILY MEMBER"/>
    <property type="match status" value="1"/>
</dbReference>
<dbReference type="PANTHER" id="PTHR12815:SF47">
    <property type="entry name" value="TRANSLOCATION AND ASSEMBLY MODULE SUBUNIT TAMA"/>
    <property type="match status" value="1"/>
</dbReference>
<dbReference type="Pfam" id="PF01103">
    <property type="entry name" value="Omp85"/>
    <property type="match status" value="1"/>
</dbReference>
<proteinExistence type="predicted"/>
<evidence type="ECO:0000313" key="7">
    <source>
        <dbReference type="EMBL" id="MCW3804109.1"/>
    </source>
</evidence>
<dbReference type="Proteomes" id="UP001207408">
    <property type="component" value="Unassembled WGS sequence"/>
</dbReference>
<keyword evidence="2" id="KW-0812">Transmembrane</keyword>
<dbReference type="RefSeq" id="WP_301197332.1">
    <property type="nucleotide sequence ID" value="NZ_JAPDPI010000001.1"/>
</dbReference>
<keyword evidence="5" id="KW-0998">Cell outer membrane</keyword>
<evidence type="ECO:0000313" key="8">
    <source>
        <dbReference type="Proteomes" id="UP001207408"/>
    </source>
</evidence>
<reference evidence="7" key="1">
    <citation type="submission" date="2022-10" db="EMBL/GenBank/DDBJ databases">
        <authorList>
            <person name="Yu W.X."/>
        </authorList>
    </citation>
    <scope>NUCLEOTIDE SEQUENCE</scope>
    <source>
        <strain evidence="7">D04</strain>
    </source>
</reference>
<evidence type="ECO:0000256" key="3">
    <source>
        <dbReference type="ARBA" id="ARBA00022729"/>
    </source>
</evidence>
<comment type="caution">
    <text evidence="7">The sequence shown here is derived from an EMBL/GenBank/DDBJ whole genome shotgun (WGS) entry which is preliminary data.</text>
</comment>
<dbReference type="AlphaFoldDB" id="A0AAE3MAK6"/>
<keyword evidence="8" id="KW-1185">Reference proteome</keyword>
<protein>
    <submittedName>
        <fullName evidence="7">BamA/TamA family outer membrane protein</fullName>
    </submittedName>
</protein>
<keyword evidence="4" id="KW-0472">Membrane</keyword>
<dbReference type="EMBL" id="JAPDPI010000001">
    <property type="protein sequence ID" value="MCW3804109.1"/>
    <property type="molecule type" value="Genomic_DNA"/>
</dbReference>
<evidence type="ECO:0000256" key="5">
    <source>
        <dbReference type="ARBA" id="ARBA00023237"/>
    </source>
</evidence>
<sequence length="764" mass="89394">MKNIFFYIVLFLLVTGCSTVKHVPDNHYLLDKVEVHSSARNIPKEKFKPYIKQNQNVRILGMFKFHLWLYNLAGKDSTKGINKWLKRIGEEPVLFDDFLSAQTASQLKLFMYNKGYYHSDVDTIIKKKRKKAKVEYKINSGRQFEINEIGFRAEDAVIDSLIQEEVGNSLLKKGKPFDVSIHDAERERIMRILKDKGYYGFSKEFVYFKVDTTVGNYMVNDSVLIKSIRKQNAGGKDFLYEHPLYKINDVFFRMNFDSHRALNEKEDYYSRFDTLVYGDFNFLYIDNLKVKPEVLVNSTFISPGQLYQADRVDKTKALLSGLKLYRFINIRFEELTEEDEEDGNKLLNCYIQLMPAKFQSYSIDIEGLNSSGNLGAGGNLEYKHKNLFKGAEEFTFNIGGSMQKQLTRQKEQFNTTEFGVETSIVFPKFWMPFKIKRFRQRFNPKTSLSAAYNYQHRPDYTRTIANGKISYLWNSSKRVSHQVTPIGVNFVLIPTIDSDFLDDIEGNYLWYSYQDHLVTNTTYSIVYNQQEVDKRKDFWYVNWNLEEAGNFLNMWSSVFSEKPAEDYYTVLGIRYAQYVQSDIDIRYHHYLNKINSLAYRFHLGVGYPYGNYKVLPFEKRYFAGGANSLRAWPVRGVGPGSYSADDADYFNQTGDIKLEVNAEYRFKLFWILEGALFLDVGNIYTIRSDISPEGGLFRFNDFTEKLAVGTGMGMRFDFKYFIFRLDTGMKLRDPVEIKGERWIPGSRKYVWDDFAFNFAIGYPF</sequence>
<dbReference type="Gene3D" id="2.40.160.50">
    <property type="entry name" value="membrane protein fhac: a member of the omp85/tpsb transporter family"/>
    <property type="match status" value="1"/>
</dbReference>
<evidence type="ECO:0000256" key="1">
    <source>
        <dbReference type="ARBA" id="ARBA00004370"/>
    </source>
</evidence>
<name>A0AAE3MAK6_9BACT</name>